<dbReference type="EMBL" id="KQ429416">
    <property type="protein sequence ID" value="KOF65421.1"/>
    <property type="molecule type" value="Genomic_DNA"/>
</dbReference>
<dbReference type="Gene3D" id="2.60.40.1110">
    <property type="match status" value="1"/>
</dbReference>
<dbReference type="Gene3D" id="3.90.190.10">
    <property type="entry name" value="Protein tyrosine phosphatase superfamily"/>
    <property type="match status" value="1"/>
</dbReference>
<evidence type="ECO:0008006" key="8">
    <source>
        <dbReference type="Google" id="ProtNLM"/>
    </source>
</evidence>
<dbReference type="CDD" id="cd14508">
    <property type="entry name" value="PTP_tensin"/>
    <property type="match status" value="1"/>
</dbReference>
<evidence type="ECO:0000259" key="4">
    <source>
        <dbReference type="PROSITE" id="PS50056"/>
    </source>
</evidence>
<dbReference type="AlphaFoldDB" id="A0A0L8FL33"/>
<feature type="domain" description="Tyrosine specific protein phosphatases" evidence="4">
    <location>
        <begin position="70"/>
        <end position="147"/>
    </location>
</feature>
<dbReference type="InterPro" id="IPR051484">
    <property type="entry name" value="Tensin_PTEN_phosphatase"/>
</dbReference>
<proteinExistence type="inferred from homology"/>
<dbReference type="PROSITE" id="PS51182">
    <property type="entry name" value="C2_TENSIN"/>
    <property type="match status" value="1"/>
</dbReference>
<evidence type="ECO:0000256" key="3">
    <source>
        <dbReference type="ARBA" id="ARBA00023273"/>
    </source>
</evidence>
<dbReference type="SMART" id="SM01326">
    <property type="entry name" value="PTEN_C2"/>
    <property type="match status" value="1"/>
</dbReference>
<reference evidence="7" key="1">
    <citation type="submission" date="2015-07" db="EMBL/GenBank/DDBJ databases">
        <title>MeaNS - Measles Nucleotide Surveillance Program.</title>
        <authorList>
            <person name="Tran T."/>
            <person name="Druce J."/>
        </authorList>
    </citation>
    <scope>NUCLEOTIDE SEQUENCE</scope>
    <source>
        <strain evidence="7">UCB-OBI-ISO-001</strain>
        <tissue evidence="7">Gonad</tissue>
    </source>
</reference>
<dbReference type="PANTHER" id="PTHR45734">
    <property type="entry name" value="TENSIN"/>
    <property type="match status" value="1"/>
</dbReference>
<dbReference type="InterPro" id="IPR035892">
    <property type="entry name" value="C2_domain_sf"/>
</dbReference>
<evidence type="ECO:0000259" key="6">
    <source>
        <dbReference type="PROSITE" id="PS51182"/>
    </source>
</evidence>
<dbReference type="SUPFAM" id="SSF49562">
    <property type="entry name" value="C2 domain (Calcium/lipid-binding domain, CaLB)"/>
    <property type="match status" value="1"/>
</dbReference>
<dbReference type="InterPro" id="IPR014020">
    <property type="entry name" value="Tensin_C2-dom"/>
</dbReference>
<evidence type="ECO:0000313" key="7">
    <source>
        <dbReference type="EMBL" id="KOF65421.1"/>
    </source>
</evidence>
<dbReference type="InterPro" id="IPR003595">
    <property type="entry name" value="Tyr_Pase_cat"/>
</dbReference>
<feature type="domain" description="C2 tensin-type" evidence="6">
    <location>
        <begin position="163"/>
        <end position="283"/>
    </location>
</feature>
<dbReference type="Pfam" id="PF22785">
    <property type="entry name" value="Tc-R-P"/>
    <property type="match status" value="1"/>
</dbReference>
<gene>
    <name evidence="7" type="ORF">OCBIM_22015559mg</name>
</gene>
<sequence length="283" mass="32245">MERIIAISFPAEGHDELYSYALKDVANMLKTKHGDKYLVINLSEKREDLSQINVHVVDFGWPDHLAPPLERLCSICKSIDSWLNSDPQHIVVIHCKGGKGRIAVVTAAYMNYCNICSSKDQALDRFAMKRFYDDKLGGLPQPSQRRYVHYFTGLLSSAININSEALYLHHILIHGVPNFDGKGGCRPFIKVYQGMQPMFTSGIYTVTDNMQKVWISISPGIPLRGDVLIKCYHKKPKGNQREIIWRCQFHTCAISESSLVFSRQELDEACNGKKYFFSNHLMI</sequence>
<dbReference type="OrthoDB" id="6273691at2759"/>
<dbReference type="InterPro" id="IPR029021">
    <property type="entry name" value="Prot-tyrosine_phosphatase-like"/>
</dbReference>
<protein>
    <recommendedName>
        <fullName evidence="8">Phosphatidylinositol-3,4,5-trisphosphate 3-phosphatase</fullName>
    </recommendedName>
</protein>
<comment type="similarity">
    <text evidence="2">Belongs to the PTEN phosphatase protein family.</text>
</comment>
<dbReference type="InterPro" id="IPR000387">
    <property type="entry name" value="Tyr_Pase_dom"/>
</dbReference>
<feature type="domain" description="Phosphatase tensin-type" evidence="5">
    <location>
        <begin position="1"/>
        <end position="158"/>
    </location>
</feature>
<dbReference type="PROSITE" id="PS51181">
    <property type="entry name" value="PPASE_TENSIN"/>
    <property type="match status" value="1"/>
</dbReference>
<dbReference type="PANTHER" id="PTHR45734:SF10">
    <property type="entry name" value="BLISTERY, ISOFORM A"/>
    <property type="match status" value="1"/>
</dbReference>
<accession>A0A0L8FL33</accession>
<dbReference type="GO" id="GO:0005925">
    <property type="term" value="C:focal adhesion"/>
    <property type="evidence" value="ECO:0007669"/>
    <property type="project" value="TreeGrafter"/>
</dbReference>
<keyword evidence="3" id="KW-0966">Cell projection</keyword>
<dbReference type="STRING" id="37653.A0A0L8FL33"/>
<evidence type="ECO:0000256" key="1">
    <source>
        <dbReference type="ARBA" id="ARBA00004316"/>
    </source>
</evidence>
<comment type="subcellular location">
    <subcellularLocation>
        <location evidence="1">Cell projection</location>
    </subcellularLocation>
</comment>
<dbReference type="PROSITE" id="PS50056">
    <property type="entry name" value="TYR_PHOSPHATASE_2"/>
    <property type="match status" value="1"/>
</dbReference>
<dbReference type="GO" id="GO:0042995">
    <property type="term" value="C:cell projection"/>
    <property type="evidence" value="ECO:0007669"/>
    <property type="project" value="UniProtKB-SubCell"/>
</dbReference>
<dbReference type="SMART" id="SM00404">
    <property type="entry name" value="PTPc_motif"/>
    <property type="match status" value="1"/>
</dbReference>
<dbReference type="SUPFAM" id="SSF52799">
    <property type="entry name" value="(Phosphotyrosine protein) phosphatases II"/>
    <property type="match status" value="1"/>
</dbReference>
<dbReference type="Pfam" id="PF10409">
    <property type="entry name" value="PTEN_C2"/>
    <property type="match status" value="1"/>
</dbReference>
<evidence type="ECO:0000259" key="5">
    <source>
        <dbReference type="PROSITE" id="PS51181"/>
    </source>
</evidence>
<dbReference type="InterPro" id="IPR029023">
    <property type="entry name" value="Tensin_phosphatase"/>
</dbReference>
<evidence type="ECO:0000256" key="2">
    <source>
        <dbReference type="ARBA" id="ARBA00007881"/>
    </source>
</evidence>
<organism evidence="7">
    <name type="scientific">Octopus bimaculoides</name>
    <name type="common">California two-spotted octopus</name>
    <dbReference type="NCBI Taxonomy" id="37653"/>
    <lineage>
        <taxon>Eukaryota</taxon>
        <taxon>Metazoa</taxon>
        <taxon>Spiralia</taxon>
        <taxon>Lophotrochozoa</taxon>
        <taxon>Mollusca</taxon>
        <taxon>Cephalopoda</taxon>
        <taxon>Coleoidea</taxon>
        <taxon>Octopodiformes</taxon>
        <taxon>Octopoda</taxon>
        <taxon>Incirrata</taxon>
        <taxon>Octopodidae</taxon>
        <taxon>Octopus</taxon>
    </lineage>
</organism>
<name>A0A0L8FL33_OCTBM</name>